<dbReference type="InterPro" id="IPR036528">
    <property type="entry name" value="Cloacn_immnty_sf"/>
</dbReference>
<comment type="caution">
    <text evidence="1">The sequence shown here is derived from an EMBL/GenBank/DDBJ whole genome shotgun (WGS) entry which is preliminary data.</text>
</comment>
<dbReference type="InterPro" id="IPR003063">
    <property type="entry name" value="Cloacn_immnty_fam"/>
</dbReference>
<evidence type="ECO:0000313" key="2">
    <source>
        <dbReference type="Proteomes" id="UP000032101"/>
    </source>
</evidence>
<proteinExistence type="predicted"/>
<dbReference type="SUPFAM" id="SSF54552">
    <property type="entry name" value="Colicin E3 immunity protein"/>
    <property type="match status" value="1"/>
</dbReference>
<dbReference type="PATRIC" id="fig|294.124.peg.5424"/>
<protein>
    <submittedName>
        <fullName evidence="1">Cloacin</fullName>
    </submittedName>
</protein>
<gene>
    <name evidence="1" type="ORF">RL74_26205</name>
</gene>
<dbReference type="Proteomes" id="UP000032101">
    <property type="component" value="Unassembled WGS sequence"/>
</dbReference>
<dbReference type="GO" id="GO:0030153">
    <property type="term" value="P:bacteriocin immunity"/>
    <property type="evidence" value="ECO:0007669"/>
    <property type="project" value="InterPro"/>
</dbReference>
<sequence>MGLKLRLEWFNKQTESFEGEEDSKDLGEDGTVIEALGIPFENNVNNGGFNVLQEWIEILQPYFKHPIDWTSYIYQVSFEYRDS</sequence>
<dbReference type="AlphaFoldDB" id="A0A0D0NAJ1"/>
<dbReference type="Pfam" id="PF03513">
    <property type="entry name" value="Cloacin_immun"/>
    <property type="match status" value="1"/>
</dbReference>
<dbReference type="EMBL" id="JXNZ01000413">
    <property type="protein sequence ID" value="KIQ56406.1"/>
    <property type="molecule type" value="Genomic_DNA"/>
</dbReference>
<dbReference type="PRINTS" id="PR01296">
    <property type="entry name" value="CLOACNIMMNTY"/>
</dbReference>
<evidence type="ECO:0000313" key="1">
    <source>
        <dbReference type="EMBL" id="KIQ56406.1"/>
    </source>
</evidence>
<organism evidence="1 2">
    <name type="scientific">Pseudomonas fluorescens</name>
    <dbReference type="NCBI Taxonomy" id="294"/>
    <lineage>
        <taxon>Bacteria</taxon>
        <taxon>Pseudomonadati</taxon>
        <taxon>Pseudomonadota</taxon>
        <taxon>Gammaproteobacteria</taxon>
        <taxon>Pseudomonadales</taxon>
        <taxon>Pseudomonadaceae</taxon>
        <taxon>Pseudomonas</taxon>
    </lineage>
</organism>
<dbReference type="Gene3D" id="3.10.50.20">
    <property type="entry name" value="Cloacin immunity protein"/>
    <property type="match status" value="1"/>
</dbReference>
<dbReference type="OrthoDB" id="7009318at2"/>
<reference evidence="1 2" key="1">
    <citation type="submission" date="2015-01" db="EMBL/GenBank/DDBJ databases">
        <title>Draft Genome Sequence of the Biocontrol and Plant Growth-Promoting Rhizobacteria (PGPR) Pseudomonas fluorescens UM270.</title>
        <authorList>
            <person name="Hernandez-Salmeron J.E."/>
            <person name="Santoyo G."/>
            <person name="Moreno-Hagelsieb G."/>
            <person name="Hernandez-Leon R."/>
        </authorList>
    </citation>
    <scope>NUCLEOTIDE SEQUENCE [LARGE SCALE GENOMIC DNA]</scope>
    <source>
        <strain evidence="1 2">UM270</strain>
    </source>
</reference>
<name>A0A0D0NAJ1_PSEFL</name>
<dbReference type="GO" id="GO:0015643">
    <property type="term" value="F:toxic substance binding"/>
    <property type="evidence" value="ECO:0007669"/>
    <property type="project" value="InterPro"/>
</dbReference>
<accession>A0A0D0NAJ1</accession>
<dbReference type="RefSeq" id="WP_042732710.1">
    <property type="nucleotide sequence ID" value="NZ_JXNZ01000413.1"/>
</dbReference>